<feature type="compositionally biased region" description="Polar residues" evidence="1">
    <location>
        <begin position="64"/>
        <end position="80"/>
    </location>
</feature>
<comment type="caution">
    <text evidence="2">The sequence shown here is derived from an EMBL/GenBank/DDBJ whole genome shotgun (WGS) entry which is preliminary data.</text>
</comment>
<protein>
    <submittedName>
        <fullName evidence="2">Uncharacterized protein</fullName>
    </submittedName>
</protein>
<evidence type="ECO:0000256" key="1">
    <source>
        <dbReference type="SAM" id="MobiDB-lite"/>
    </source>
</evidence>
<feature type="region of interest" description="Disordered" evidence="1">
    <location>
        <begin position="61"/>
        <end position="101"/>
    </location>
</feature>
<gene>
    <name evidence="2" type="ORF">IE996_27870</name>
</gene>
<dbReference type="EMBL" id="JACXTN010000001">
    <property type="protein sequence ID" value="MBD3709875.1"/>
    <property type="molecule type" value="Genomic_DNA"/>
</dbReference>
<accession>A0A927HRL4</accession>
<organism evidence="2 3">
    <name type="scientific">Klebsiella pneumoniae</name>
    <dbReference type="NCBI Taxonomy" id="573"/>
    <lineage>
        <taxon>Bacteria</taxon>
        <taxon>Pseudomonadati</taxon>
        <taxon>Pseudomonadota</taxon>
        <taxon>Gammaproteobacteria</taxon>
        <taxon>Enterobacterales</taxon>
        <taxon>Enterobacteriaceae</taxon>
        <taxon>Klebsiella/Raoultella group</taxon>
        <taxon>Klebsiella</taxon>
        <taxon>Klebsiella pneumoniae complex</taxon>
    </lineage>
</organism>
<reference evidence="2" key="1">
    <citation type="submission" date="2020-07" db="EMBL/GenBank/DDBJ databases">
        <title>Clinical and genomic characterization of carbapenemase-producing Enterobacterales causing secondary infections during the COVID-19 crisis at a New York City hospital.</title>
        <authorList>
            <person name="Gomez-Simmonds A."/>
            <person name="Annavajhala M.K."/>
            <person name="Uhlemann A.-C."/>
        </authorList>
    </citation>
    <scope>NUCLEOTIDE SEQUENCE</scope>
    <source>
        <strain evidence="2">NK1677</strain>
    </source>
</reference>
<name>A0A927HRL4_KLEPN</name>
<evidence type="ECO:0000313" key="3">
    <source>
        <dbReference type="Proteomes" id="UP000616340"/>
    </source>
</evidence>
<dbReference type="AlphaFoldDB" id="A0A927HRL4"/>
<evidence type="ECO:0000313" key="2">
    <source>
        <dbReference type="EMBL" id="MBD3709875.1"/>
    </source>
</evidence>
<sequence>MNDYLDSVSTKIYYQHTEAHDWTYMPDSVTRRMQTVNSNYDTDTGACRPRWRKTLGRHDLSAGFNASTSKTQRPFSQSPIPQRLQRDHAAGGRQPQLHPRRLCPRIRSTSISTATTSPLFPACAWCINRLSRKICPISPPTAAC</sequence>
<dbReference type="Proteomes" id="UP000616340">
    <property type="component" value="Unassembled WGS sequence"/>
</dbReference>
<proteinExistence type="predicted"/>